<dbReference type="InterPro" id="IPR041286">
    <property type="entry name" value="MBG_2"/>
</dbReference>
<dbReference type="RefSeq" id="WP_069186679.1">
    <property type="nucleotide sequence ID" value="NZ_FLYE01000007.1"/>
</dbReference>
<dbReference type="SUPFAM" id="SSF49313">
    <property type="entry name" value="Cadherin-like"/>
    <property type="match status" value="1"/>
</dbReference>
<keyword evidence="3 5" id="KW-0732">Signal</keyword>
<dbReference type="InterPro" id="IPR011050">
    <property type="entry name" value="Pectin_lyase_fold/virulence"/>
</dbReference>
<protein>
    <submittedName>
        <fullName evidence="7">Putative Filamentous hemagglutinin family N-terminal domain containing protein</fullName>
    </submittedName>
</protein>
<comment type="subcellular location">
    <subcellularLocation>
        <location evidence="1">Secreted</location>
    </subcellularLocation>
</comment>
<dbReference type="NCBIfam" id="TIGR01901">
    <property type="entry name" value="adhes_NPXG"/>
    <property type="match status" value="1"/>
</dbReference>
<feature type="chain" id="PRO_5008680698" evidence="5">
    <location>
        <begin position="28"/>
        <end position="1168"/>
    </location>
</feature>
<evidence type="ECO:0000256" key="1">
    <source>
        <dbReference type="ARBA" id="ARBA00004613"/>
    </source>
</evidence>
<dbReference type="Gene3D" id="2.60.40.10">
    <property type="entry name" value="Immunoglobulins"/>
    <property type="match status" value="1"/>
</dbReference>
<dbReference type="PANTHER" id="PTHR12338:SF8">
    <property type="entry name" value="HEME_HEMOPEXIN-BINDING PROTEIN"/>
    <property type="match status" value="1"/>
</dbReference>
<dbReference type="GO" id="GO:0016020">
    <property type="term" value="C:membrane"/>
    <property type="evidence" value="ECO:0007669"/>
    <property type="project" value="InterPro"/>
</dbReference>
<dbReference type="Gene3D" id="3.30.210.10">
    <property type="entry name" value="DNA polymerase, thumb domain"/>
    <property type="match status" value="1"/>
</dbReference>
<keyword evidence="2" id="KW-0964">Secreted</keyword>
<feature type="domain" description="Filamentous haemagglutinin FhaB/tRNA nuclease CdiA-like TPS" evidence="6">
    <location>
        <begin position="32"/>
        <end position="144"/>
    </location>
</feature>
<dbReference type="InterPro" id="IPR015919">
    <property type="entry name" value="Cadherin-like_sf"/>
</dbReference>
<dbReference type="SMART" id="SM00912">
    <property type="entry name" value="Haemagg_act"/>
    <property type="match status" value="1"/>
</dbReference>
<dbReference type="Pfam" id="PF18676">
    <property type="entry name" value="MBG_2"/>
    <property type="match status" value="1"/>
</dbReference>
<dbReference type="InterPro" id="IPR008638">
    <property type="entry name" value="FhaB/CdiA-like_TPS"/>
</dbReference>
<dbReference type="Proteomes" id="UP000231658">
    <property type="component" value="Unassembled WGS sequence"/>
</dbReference>
<evidence type="ECO:0000256" key="4">
    <source>
        <dbReference type="SAM" id="MobiDB-lite"/>
    </source>
</evidence>
<dbReference type="InterPro" id="IPR037160">
    <property type="entry name" value="DNA_Pol_thumb_sf"/>
</dbReference>
<dbReference type="SUPFAM" id="SSF51126">
    <property type="entry name" value="Pectin lyase-like"/>
    <property type="match status" value="1"/>
</dbReference>
<feature type="signal peptide" evidence="5">
    <location>
        <begin position="1"/>
        <end position="27"/>
    </location>
</feature>
<dbReference type="STRING" id="1867952.MTBPR1_150037"/>
<dbReference type="GO" id="GO:0005576">
    <property type="term" value="C:extracellular region"/>
    <property type="evidence" value="ECO:0007669"/>
    <property type="project" value="UniProtKB-SubCell"/>
</dbReference>
<evidence type="ECO:0000256" key="5">
    <source>
        <dbReference type="SAM" id="SignalP"/>
    </source>
</evidence>
<dbReference type="InterPro" id="IPR012334">
    <property type="entry name" value="Pectin_lyas_fold"/>
</dbReference>
<reference evidence="7 8" key="1">
    <citation type="submission" date="2016-07" db="EMBL/GenBank/DDBJ databases">
        <authorList>
            <person name="Lefevre C.T."/>
        </authorList>
    </citation>
    <scope>NUCLEOTIDE SEQUENCE [LARGE SCALE GENOMIC DNA]</scope>
    <source>
        <strain evidence="7">PR1</strain>
    </source>
</reference>
<feature type="compositionally biased region" description="Low complexity" evidence="4">
    <location>
        <begin position="1001"/>
        <end position="1050"/>
    </location>
</feature>
<evidence type="ECO:0000259" key="6">
    <source>
        <dbReference type="SMART" id="SM00912"/>
    </source>
</evidence>
<sequence>MLNKFNRLLLSSTASVLSTLCASLSFAQDPAPTELPTGGNVVGGQASISQSNNVMTINQSSSRAVIDWQSFNIGSQATVDFNQPSTNSVALNRVTGASPSKIFGQLNANGKVFITNSKGVYFAPGASVKVGSLGATTHNISVEDFMAGNSTFLRNGSTGSVVNEGQIETSLGGYVALLAPEVRNEGIILAKAGTVALTSGEAITLKFSDGGGLADVTATKSQVDALVENKKAVLAPGGLVILSAQAANTLRGGVVNNEGAIEATGLHNDGGVIRLLASDTITHSGSIDVSAKADSSGSAGEALIIADLSNLDSTTTISGSLKAIAGNQGGDGGFIETSASHVDIENATEVNTLAPNGENGTWLIDPVDFVVSSSGDMTAATLQTNLAGGNVSISSTTGGSGTGGHVYINDAVSWSADTSLTLSAVNDIFITQDVTATGNNAGLNLYYGGTDGTTAPTAGKDFYLDLANGANVTLSGSSPSLKIGNESYTVYNSVSDLLTMGSGSSVRGALGQDLSLSGTNYTTALINSNFQGSFNGLGNALDGYTVRATSGGNIGIFASLQGATVKNLGITNMDIQTNASDTAKTTDKFRIGGLTGLVQGSSVAEETNLYGVWSKGLISANPGSSQAVFFAGGLIGQQNSGRLVAKRTYSTANVSSQQSDSFKLALGGLIGDLGTTTRAAHSATTGATLQTAISESYATGSVLSGTYDTTGSGYYGTGGLVGVVYSSGVTIDDSFSWGNAVSSASFGGLAGFSSGGTFTNYYTTQSGLGNGSPTRTNVYTSATLNTSGGTALPTGFSGTIWDISSSPTLKGLPAPGKRVYIQETTTAGTYGGLSFAYNLVDSAGSAITLGAGDYTGLTGVTGTGKYSISDTTSVGSYNVSYLSGLSFTGGSASNFDLAPYSTATSYTVNKAGLSVTANNLSKTTGGAAYLGGNGVSYAGFVNSETSSVLGGTLAYGGTSQGATAAGTYTIIPSGFTADNYSFTYVNGQLVLKLPEPPTPPTTTTNNNTSTPASTTPRQSSTAAQQSTTAPTSNSLPVGGVNTTSSSSVGTGQLGTSGIQVSMAAPAKTSQSLAVSNSNIVLVSVPKNMTTSGQGFSFELPQQVSQNITTTSVRATLVDGASLPSWLSVNPATKSFEAKAVPDGGLPLEVVINYGNEQVMMVISERNEN</sequence>
<evidence type="ECO:0000313" key="7">
    <source>
        <dbReference type="EMBL" id="SCA55990.1"/>
    </source>
</evidence>
<organism evidence="7 8">
    <name type="scientific">Candidatus Terasakiella magnetica</name>
    <dbReference type="NCBI Taxonomy" id="1867952"/>
    <lineage>
        <taxon>Bacteria</taxon>
        <taxon>Pseudomonadati</taxon>
        <taxon>Pseudomonadota</taxon>
        <taxon>Alphaproteobacteria</taxon>
        <taxon>Rhodospirillales</taxon>
        <taxon>Terasakiellaceae</taxon>
        <taxon>Terasakiella</taxon>
    </lineage>
</organism>
<accession>A0A1C3RFD1</accession>
<dbReference type="EMBL" id="FLYE01000007">
    <property type="protein sequence ID" value="SCA55990.1"/>
    <property type="molecule type" value="Genomic_DNA"/>
</dbReference>
<dbReference type="GO" id="GO:0005509">
    <property type="term" value="F:calcium ion binding"/>
    <property type="evidence" value="ECO:0007669"/>
    <property type="project" value="InterPro"/>
</dbReference>
<feature type="region of interest" description="Disordered" evidence="4">
    <location>
        <begin position="993"/>
        <end position="1050"/>
    </location>
</feature>
<dbReference type="Pfam" id="PF05860">
    <property type="entry name" value="TPS"/>
    <property type="match status" value="1"/>
</dbReference>
<gene>
    <name evidence="7" type="ORF">MTBPR1_150037</name>
</gene>
<keyword evidence="8" id="KW-1185">Reference proteome</keyword>
<dbReference type="OrthoDB" id="1776524at2"/>
<dbReference type="Gene3D" id="2.160.20.10">
    <property type="entry name" value="Single-stranded right-handed beta-helix, Pectin lyase-like"/>
    <property type="match status" value="1"/>
</dbReference>
<dbReference type="InterPro" id="IPR013783">
    <property type="entry name" value="Ig-like_fold"/>
</dbReference>
<evidence type="ECO:0000256" key="3">
    <source>
        <dbReference type="ARBA" id="ARBA00022729"/>
    </source>
</evidence>
<dbReference type="Gene3D" id="2.160.20.110">
    <property type="match status" value="1"/>
</dbReference>
<dbReference type="PANTHER" id="PTHR12338">
    <property type="entry name" value="AUTOTRANSPORTER"/>
    <property type="match status" value="1"/>
</dbReference>
<proteinExistence type="predicted"/>
<dbReference type="InterPro" id="IPR050909">
    <property type="entry name" value="Bact_Autotransporter_VF"/>
</dbReference>
<evidence type="ECO:0000313" key="8">
    <source>
        <dbReference type="Proteomes" id="UP000231658"/>
    </source>
</evidence>
<name>A0A1C3RFD1_9PROT</name>
<evidence type="ECO:0000256" key="2">
    <source>
        <dbReference type="ARBA" id="ARBA00022525"/>
    </source>
</evidence>
<dbReference type="AlphaFoldDB" id="A0A1C3RFD1"/>